<dbReference type="RefSeq" id="WP_242150760.1">
    <property type="nucleotide sequence ID" value="NZ_CP093379.1"/>
</dbReference>
<name>A0ABY3X354_9GAMM</name>
<evidence type="ECO:0008006" key="3">
    <source>
        <dbReference type="Google" id="ProtNLM"/>
    </source>
</evidence>
<evidence type="ECO:0000313" key="1">
    <source>
        <dbReference type="EMBL" id="UNM96695.1"/>
    </source>
</evidence>
<sequence length="136" mass="15183">MNKLNLMKRLLWLVIAMFLLQPVFSSIQIQDHFSHMPSSHQSLGGSHSQDALEIEMSFSQSVGNHQDGLSASDGMDVFIDCCQGADMSFCLMGCYFIFSESIPPIIDFKAISPVISSVFWDSYFISAENPPPRIIL</sequence>
<reference evidence="1 2" key="1">
    <citation type="submission" date="2022-03" db="EMBL/GenBank/DDBJ databases">
        <title>Ignatzschineria rhizosphaerae HR5S32.</title>
        <authorList>
            <person name="Sun J.Q."/>
            <person name="Feng J.Y."/>
        </authorList>
    </citation>
    <scope>NUCLEOTIDE SEQUENCE [LARGE SCALE GENOMIC DNA]</scope>
    <source>
        <strain evidence="1 2">HR5S32</strain>
    </source>
</reference>
<dbReference type="Proteomes" id="UP000829542">
    <property type="component" value="Chromosome"/>
</dbReference>
<keyword evidence="2" id="KW-1185">Reference proteome</keyword>
<protein>
    <recommendedName>
        <fullName evidence="3">DUF2946 domain-containing protein</fullName>
    </recommendedName>
</protein>
<proteinExistence type="predicted"/>
<gene>
    <name evidence="1" type="ORF">MMG00_02195</name>
</gene>
<evidence type="ECO:0000313" key="2">
    <source>
        <dbReference type="Proteomes" id="UP000829542"/>
    </source>
</evidence>
<organism evidence="1 2">
    <name type="scientific">Ignatzschineria rhizosphaerae</name>
    <dbReference type="NCBI Taxonomy" id="2923279"/>
    <lineage>
        <taxon>Bacteria</taxon>
        <taxon>Pseudomonadati</taxon>
        <taxon>Pseudomonadota</taxon>
        <taxon>Gammaproteobacteria</taxon>
        <taxon>Cardiobacteriales</taxon>
        <taxon>Ignatzschineriaceae</taxon>
        <taxon>Ignatzschineria</taxon>
    </lineage>
</organism>
<dbReference type="EMBL" id="CP093379">
    <property type="protein sequence ID" value="UNM96695.1"/>
    <property type="molecule type" value="Genomic_DNA"/>
</dbReference>
<accession>A0ABY3X354</accession>